<dbReference type="InterPro" id="IPR013826">
    <property type="entry name" value="Topo_IA_cen_sub3"/>
</dbReference>
<evidence type="ECO:0000313" key="19">
    <source>
        <dbReference type="EMBL" id="XAD52945.1"/>
    </source>
</evidence>
<dbReference type="PRINTS" id="PR00417">
    <property type="entry name" value="PRTPISMRASEI"/>
</dbReference>
<keyword evidence="20" id="KW-1185">Reference proteome</keyword>
<dbReference type="SUPFAM" id="SSF57783">
    <property type="entry name" value="Zinc beta-ribbon"/>
    <property type="match status" value="1"/>
</dbReference>
<evidence type="ECO:0000256" key="3">
    <source>
        <dbReference type="ARBA" id="ARBA00012891"/>
    </source>
</evidence>
<dbReference type="Gene3D" id="1.10.460.10">
    <property type="entry name" value="Topoisomerase I, domain 2"/>
    <property type="match status" value="1"/>
</dbReference>
<comment type="similarity">
    <text evidence="2">Belongs to the type IA topoisomerase family.</text>
</comment>
<reference evidence="19 20" key="1">
    <citation type="submission" date="2024-04" db="EMBL/GenBank/DDBJ databases">
        <title>Salinicola lusitanus LLJ914,a marine bacterium isolated from the Okinawa Trough.</title>
        <authorList>
            <person name="Li J."/>
        </authorList>
    </citation>
    <scope>NUCLEOTIDE SEQUENCE [LARGE SCALE GENOMIC DNA]</scope>
    <source>
        <strain evidence="19 20">LLJ914</strain>
    </source>
</reference>
<evidence type="ECO:0000256" key="2">
    <source>
        <dbReference type="ARBA" id="ARBA00009446"/>
    </source>
</evidence>
<dbReference type="PANTHER" id="PTHR11390">
    <property type="entry name" value="PROKARYOTIC DNA TOPOISOMERASE"/>
    <property type="match status" value="1"/>
</dbReference>
<dbReference type="InterPro" id="IPR013497">
    <property type="entry name" value="Topo_IA_cen"/>
</dbReference>
<dbReference type="InterPro" id="IPR013498">
    <property type="entry name" value="Topo_IA_Znf"/>
</dbReference>
<dbReference type="InterPro" id="IPR034144">
    <property type="entry name" value="TOPRIM_TopoIII"/>
</dbReference>
<keyword evidence="9" id="KW-0799">Topoisomerase</keyword>
<feature type="region of interest" description="Disordered" evidence="16">
    <location>
        <begin position="446"/>
        <end position="469"/>
    </location>
</feature>
<evidence type="ECO:0000256" key="11">
    <source>
        <dbReference type="ARBA" id="ARBA00023235"/>
    </source>
</evidence>
<dbReference type="Gene3D" id="1.10.290.10">
    <property type="entry name" value="Topoisomerase I, domain 4"/>
    <property type="match status" value="1"/>
</dbReference>
<dbReference type="InterPro" id="IPR000380">
    <property type="entry name" value="Topo_IA"/>
</dbReference>
<evidence type="ECO:0000259" key="18">
    <source>
        <dbReference type="PROSITE" id="PS52039"/>
    </source>
</evidence>
<keyword evidence="5" id="KW-0677">Repeat</keyword>
<dbReference type="EC" id="5.6.2.1" evidence="3"/>
<dbReference type="PROSITE" id="PS00396">
    <property type="entry name" value="TOPO_IA_1"/>
    <property type="match status" value="1"/>
</dbReference>
<dbReference type="Pfam" id="PF01131">
    <property type="entry name" value="Topoisom_bac"/>
    <property type="match status" value="1"/>
</dbReference>
<evidence type="ECO:0000256" key="1">
    <source>
        <dbReference type="ARBA" id="ARBA00000213"/>
    </source>
</evidence>
<dbReference type="RefSeq" id="WP_342594187.1">
    <property type="nucleotide sequence ID" value="NZ_CP151919.1"/>
</dbReference>
<feature type="domain" description="Toprim" evidence="17">
    <location>
        <begin position="2"/>
        <end position="133"/>
    </location>
</feature>
<evidence type="ECO:0000256" key="9">
    <source>
        <dbReference type="ARBA" id="ARBA00023029"/>
    </source>
</evidence>
<sequence>MSRLFLCEKPSQARDIGAVLGATRKANGCLQGDGIVVTWAFGHLLEQAPPEAYDPELKRWSLESLPIRPAQWKNTVRKDAGKQFKVIQGLLKQCSEVVVATDADREGETIGREILDACRYQGRVSRLWLSALDQASIRKALANIRPGESTYPLYQAGLGRSRADWLVGMNLTRAFSVLAQQQGHQGVLSVGRVQTPTLALVVRRDQEIANFVPKPFWEVVANLQAQGGLFQAKWLPANADWLDEEGRCVNPEAARAVASRCQGVAAIVAAIETARKKESAPLVMDLGTLQQECSKRYGFGAQQVLDIAQSLYETHKATSYPRTDCRYLPISMLSEVGAVVTALLHSDEKLSPVIDQLDQTLKSRVWNDSKITAHHGIIPTTAPCRIDRMSDEEFRVYDLIRRHYLAQFLPGYEFDQTDARLNLAGETFVASGRQVQVDGWKVLFPRGKGKGQDGDDEEQEASSAQALPPLRQGESCSVRDLLVKDRQSQPPKPFAEGTLISAMKNAARFVTDERLRARLRESAGIGTEATRAGIIETLLKRGFIRKKGRTIVSTPVGQGLIAALPPQISNPGMTALWEQALDQVAEGAMTLDDFMERQSVLLNKLIEIALQRPQLNLPEAPSETCPKCQAKMRKRKSSNGPFWSCSRYPDCTGTRAISKPIAKRTSRSSNKTGESRKPKP</sequence>
<evidence type="ECO:0000256" key="7">
    <source>
        <dbReference type="ARBA" id="ARBA00022833"/>
    </source>
</evidence>
<evidence type="ECO:0000256" key="14">
    <source>
        <dbReference type="ARBA" id="ARBA00032235"/>
    </source>
</evidence>
<dbReference type="NCBIfam" id="NF005829">
    <property type="entry name" value="PRK07726.1"/>
    <property type="match status" value="1"/>
</dbReference>
<dbReference type="InterPro" id="IPR023406">
    <property type="entry name" value="Topo_IA_AS"/>
</dbReference>
<dbReference type="CDD" id="cd03362">
    <property type="entry name" value="TOPRIM_TopoIA_TopoIII"/>
    <property type="match status" value="1"/>
</dbReference>
<dbReference type="PROSITE" id="PS52039">
    <property type="entry name" value="TOPO_IA_2"/>
    <property type="match status" value="1"/>
</dbReference>
<dbReference type="SMART" id="SM00437">
    <property type="entry name" value="TOP1Ac"/>
    <property type="match status" value="1"/>
</dbReference>
<keyword evidence="6" id="KW-0863">Zinc-finger</keyword>
<dbReference type="Pfam" id="PF01751">
    <property type="entry name" value="Toprim"/>
    <property type="match status" value="1"/>
</dbReference>
<proteinExistence type="inferred from homology"/>
<evidence type="ECO:0000256" key="8">
    <source>
        <dbReference type="ARBA" id="ARBA00022842"/>
    </source>
</evidence>
<protein>
    <recommendedName>
        <fullName evidence="3">DNA topoisomerase</fullName>
        <ecNumber evidence="3">5.6.2.1</ecNumber>
    </recommendedName>
    <alternativeName>
        <fullName evidence="15">Omega-protein</fullName>
    </alternativeName>
    <alternativeName>
        <fullName evidence="14">Relaxing enzyme</fullName>
    </alternativeName>
    <alternativeName>
        <fullName evidence="12">Swivelase</fullName>
    </alternativeName>
    <alternativeName>
        <fullName evidence="13">Untwisting enzyme</fullName>
    </alternativeName>
</protein>
<evidence type="ECO:0000259" key="17">
    <source>
        <dbReference type="PROSITE" id="PS50880"/>
    </source>
</evidence>
<evidence type="ECO:0000256" key="4">
    <source>
        <dbReference type="ARBA" id="ARBA00022723"/>
    </source>
</evidence>
<dbReference type="Proteomes" id="UP001453229">
    <property type="component" value="Chromosome"/>
</dbReference>
<evidence type="ECO:0000256" key="13">
    <source>
        <dbReference type="ARBA" id="ARBA00031985"/>
    </source>
</evidence>
<evidence type="ECO:0000256" key="10">
    <source>
        <dbReference type="ARBA" id="ARBA00023125"/>
    </source>
</evidence>
<accession>A0ABZ3CP57</accession>
<dbReference type="Gene3D" id="3.30.65.10">
    <property type="entry name" value="Bacterial Topoisomerase I, domain 1"/>
    <property type="match status" value="1"/>
</dbReference>
<evidence type="ECO:0000313" key="20">
    <source>
        <dbReference type="Proteomes" id="UP001453229"/>
    </source>
</evidence>
<keyword evidence="10" id="KW-0238">DNA-binding</keyword>
<dbReference type="InterPro" id="IPR013824">
    <property type="entry name" value="Topo_IA_cen_sub1"/>
</dbReference>
<dbReference type="GO" id="GO:0003917">
    <property type="term" value="F:DNA topoisomerase type I (single strand cut, ATP-independent) activity"/>
    <property type="evidence" value="ECO:0007669"/>
    <property type="project" value="UniProtKB-EC"/>
</dbReference>
<dbReference type="InterPro" id="IPR013825">
    <property type="entry name" value="Topo_IA_cen_sub2"/>
</dbReference>
<keyword evidence="4" id="KW-0479">Metal-binding</keyword>
<dbReference type="CDD" id="cd00186">
    <property type="entry name" value="TOP1Ac"/>
    <property type="match status" value="1"/>
</dbReference>
<keyword evidence="11 19" id="KW-0413">Isomerase</keyword>
<comment type="catalytic activity">
    <reaction evidence="1">
        <text>ATP-independent breakage of single-stranded DNA, followed by passage and rejoining.</text>
        <dbReference type="EC" id="5.6.2.1"/>
    </reaction>
</comment>
<keyword evidence="7" id="KW-0862">Zinc</keyword>
<dbReference type="PANTHER" id="PTHR11390:SF21">
    <property type="entry name" value="DNA TOPOISOMERASE 3-ALPHA"/>
    <property type="match status" value="1"/>
</dbReference>
<feature type="domain" description="Topo IA-type catalytic" evidence="18">
    <location>
        <begin position="150"/>
        <end position="606"/>
    </location>
</feature>
<keyword evidence="8" id="KW-0460">Magnesium</keyword>
<evidence type="ECO:0000256" key="15">
    <source>
        <dbReference type="ARBA" id="ARBA00032877"/>
    </source>
</evidence>
<dbReference type="InterPro" id="IPR003601">
    <property type="entry name" value="Topo_IA_2"/>
</dbReference>
<dbReference type="NCBIfam" id="TIGR01056">
    <property type="entry name" value="topB"/>
    <property type="match status" value="1"/>
</dbReference>
<evidence type="ECO:0000256" key="5">
    <source>
        <dbReference type="ARBA" id="ARBA00022737"/>
    </source>
</evidence>
<dbReference type="SMART" id="SM00436">
    <property type="entry name" value="TOP1Bc"/>
    <property type="match status" value="1"/>
</dbReference>
<dbReference type="InterPro" id="IPR005738">
    <property type="entry name" value="TopoIII"/>
</dbReference>
<evidence type="ECO:0000256" key="16">
    <source>
        <dbReference type="SAM" id="MobiDB-lite"/>
    </source>
</evidence>
<dbReference type="SUPFAM" id="SSF56712">
    <property type="entry name" value="Prokaryotic type I DNA topoisomerase"/>
    <property type="match status" value="1"/>
</dbReference>
<organism evidence="19 20">
    <name type="scientific">Salinicola lusitanus</name>
    <dbReference type="NCBI Taxonomy" id="1949085"/>
    <lineage>
        <taxon>Bacteria</taxon>
        <taxon>Pseudomonadati</taxon>
        <taxon>Pseudomonadota</taxon>
        <taxon>Gammaproteobacteria</taxon>
        <taxon>Oceanospirillales</taxon>
        <taxon>Halomonadaceae</taxon>
        <taxon>Salinicola</taxon>
    </lineage>
</organism>
<feature type="region of interest" description="Disordered" evidence="16">
    <location>
        <begin position="651"/>
        <end position="680"/>
    </location>
</feature>
<dbReference type="InterPro" id="IPR003602">
    <property type="entry name" value="Topo_IA_DNA-bd_dom"/>
</dbReference>
<dbReference type="PROSITE" id="PS50880">
    <property type="entry name" value="TOPRIM"/>
    <property type="match status" value="1"/>
</dbReference>
<evidence type="ECO:0000256" key="6">
    <source>
        <dbReference type="ARBA" id="ARBA00022771"/>
    </source>
</evidence>
<dbReference type="InterPro" id="IPR023405">
    <property type="entry name" value="Topo_IA_core_domain"/>
</dbReference>
<dbReference type="InterPro" id="IPR006171">
    <property type="entry name" value="TOPRIM_dom"/>
</dbReference>
<dbReference type="Gene3D" id="3.40.50.140">
    <property type="match status" value="1"/>
</dbReference>
<gene>
    <name evidence="19" type="ORF">AAGT95_13970</name>
</gene>
<dbReference type="Gene3D" id="2.70.20.10">
    <property type="entry name" value="Topoisomerase I, domain 3"/>
    <property type="match status" value="1"/>
</dbReference>
<dbReference type="Pfam" id="PF01396">
    <property type="entry name" value="Zn_ribbon_Top1"/>
    <property type="match status" value="1"/>
</dbReference>
<dbReference type="SMART" id="SM00493">
    <property type="entry name" value="TOPRIM"/>
    <property type="match status" value="1"/>
</dbReference>
<evidence type="ECO:0000256" key="12">
    <source>
        <dbReference type="ARBA" id="ARBA00030003"/>
    </source>
</evidence>
<name>A0ABZ3CP57_9GAMM</name>
<dbReference type="EMBL" id="CP151919">
    <property type="protein sequence ID" value="XAD52945.1"/>
    <property type="molecule type" value="Genomic_DNA"/>
</dbReference>